<sequence>YPTLFQMAMDYLPIMASAVPCERVLSTSAKTDIPRRSRISPSLMSALQFLKYKTKKSRLDFSVQYITTEDELMESLEYAERVAITLTSQGPSVAVEFLYHLLSDT</sequence>
<name>A0A067LW72_BOTB1</name>
<evidence type="ECO:0000313" key="3">
    <source>
        <dbReference type="Proteomes" id="UP000027195"/>
    </source>
</evidence>
<dbReference type="InParanoid" id="A0A067LW72"/>
<dbReference type="Pfam" id="PF05699">
    <property type="entry name" value="Dimer_Tnp_hAT"/>
    <property type="match status" value="1"/>
</dbReference>
<organism evidence="2 3">
    <name type="scientific">Botryobasidium botryosum (strain FD-172 SS1)</name>
    <dbReference type="NCBI Taxonomy" id="930990"/>
    <lineage>
        <taxon>Eukaryota</taxon>
        <taxon>Fungi</taxon>
        <taxon>Dikarya</taxon>
        <taxon>Basidiomycota</taxon>
        <taxon>Agaricomycotina</taxon>
        <taxon>Agaricomycetes</taxon>
        <taxon>Cantharellales</taxon>
        <taxon>Botryobasidiaceae</taxon>
        <taxon>Botryobasidium</taxon>
    </lineage>
</organism>
<dbReference type="AlphaFoldDB" id="A0A067LW72"/>
<accession>A0A067LW72</accession>
<dbReference type="SUPFAM" id="SSF53098">
    <property type="entry name" value="Ribonuclease H-like"/>
    <property type="match status" value="1"/>
</dbReference>
<dbReference type="HOGENOM" id="CLU_009123_15_1_1"/>
<keyword evidence="3" id="KW-1185">Reference proteome</keyword>
<dbReference type="OrthoDB" id="3241084at2759"/>
<dbReference type="STRING" id="930990.A0A067LW72"/>
<dbReference type="Proteomes" id="UP000027195">
    <property type="component" value="Unassembled WGS sequence"/>
</dbReference>
<protein>
    <recommendedName>
        <fullName evidence="1">HAT C-terminal dimerisation domain-containing protein</fullName>
    </recommendedName>
</protein>
<evidence type="ECO:0000259" key="1">
    <source>
        <dbReference type="Pfam" id="PF05699"/>
    </source>
</evidence>
<dbReference type="InterPro" id="IPR008906">
    <property type="entry name" value="HATC_C_dom"/>
</dbReference>
<reference evidence="3" key="1">
    <citation type="journal article" date="2014" name="Proc. Natl. Acad. Sci. U.S.A.">
        <title>Extensive sampling of basidiomycete genomes demonstrates inadequacy of the white-rot/brown-rot paradigm for wood decay fungi.</title>
        <authorList>
            <person name="Riley R."/>
            <person name="Salamov A.A."/>
            <person name="Brown D.W."/>
            <person name="Nagy L.G."/>
            <person name="Floudas D."/>
            <person name="Held B.W."/>
            <person name="Levasseur A."/>
            <person name="Lombard V."/>
            <person name="Morin E."/>
            <person name="Otillar R."/>
            <person name="Lindquist E.A."/>
            <person name="Sun H."/>
            <person name="LaButti K.M."/>
            <person name="Schmutz J."/>
            <person name="Jabbour D."/>
            <person name="Luo H."/>
            <person name="Baker S.E."/>
            <person name="Pisabarro A.G."/>
            <person name="Walton J.D."/>
            <person name="Blanchette R.A."/>
            <person name="Henrissat B."/>
            <person name="Martin F."/>
            <person name="Cullen D."/>
            <person name="Hibbett D.S."/>
            <person name="Grigoriev I.V."/>
        </authorList>
    </citation>
    <scope>NUCLEOTIDE SEQUENCE [LARGE SCALE GENOMIC DNA]</scope>
    <source>
        <strain evidence="3">FD-172 SS1</strain>
    </source>
</reference>
<feature type="domain" description="HAT C-terminal dimerisation" evidence="1">
    <location>
        <begin position="1"/>
        <end position="52"/>
    </location>
</feature>
<proteinExistence type="predicted"/>
<evidence type="ECO:0000313" key="2">
    <source>
        <dbReference type="EMBL" id="KDQ07399.1"/>
    </source>
</evidence>
<gene>
    <name evidence="2" type="ORF">BOTBODRAFT_120107</name>
</gene>
<dbReference type="GO" id="GO:0046983">
    <property type="term" value="F:protein dimerization activity"/>
    <property type="evidence" value="ECO:0007669"/>
    <property type="project" value="InterPro"/>
</dbReference>
<dbReference type="EMBL" id="KL198108">
    <property type="protein sequence ID" value="KDQ07399.1"/>
    <property type="molecule type" value="Genomic_DNA"/>
</dbReference>
<feature type="non-terminal residue" evidence="2">
    <location>
        <position position="1"/>
    </location>
</feature>
<dbReference type="InterPro" id="IPR012337">
    <property type="entry name" value="RNaseH-like_sf"/>
</dbReference>